<feature type="region of interest" description="Disordered" evidence="1">
    <location>
        <begin position="1"/>
        <end position="49"/>
    </location>
</feature>
<feature type="non-terminal residue" evidence="2">
    <location>
        <position position="49"/>
    </location>
</feature>
<feature type="compositionally biased region" description="Basic and acidic residues" evidence="1">
    <location>
        <begin position="29"/>
        <end position="42"/>
    </location>
</feature>
<organism evidence="2">
    <name type="scientific">marine sediment metagenome</name>
    <dbReference type="NCBI Taxonomy" id="412755"/>
    <lineage>
        <taxon>unclassified sequences</taxon>
        <taxon>metagenomes</taxon>
        <taxon>ecological metagenomes</taxon>
    </lineage>
</organism>
<accession>A0A0F9CB98</accession>
<sequence length="49" mass="5390">MGDKNQPQVIGALRRLHLGPGPHPSGSDQDVHGDRIGFREGQTRPIDYI</sequence>
<name>A0A0F9CB98_9ZZZZ</name>
<evidence type="ECO:0000256" key="1">
    <source>
        <dbReference type="SAM" id="MobiDB-lite"/>
    </source>
</evidence>
<gene>
    <name evidence="2" type="ORF">LCGC14_2346710</name>
</gene>
<protein>
    <submittedName>
        <fullName evidence="2">Uncharacterized protein</fullName>
    </submittedName>
</protein>
<evidence type="ECO:0000313" key="2">
    <source>
        <dbReference type="EMBL" id="KKL46324.1"/>
    </source>
</evidence>
<comment type="caution">
    <text evidence="2">The sequence shown here is derived from an EMBL/GenBank/DDBJ whole genome shotgun (WGS) entry which is preliminary data.</text>
</comment>
<reference evidence="2" key="1">
    <citation type="journal article" date="2015" name="Nature">
        <title>Complex archaea that bridge the gap between prokaryotes and eukaryotes.</title>
        <authorList>
            <person name="Spang A."/>
            <person name="Saw J.H."/>
            <person name="Jorgensen S.L."/>
            <person name="Zaremba-Niedzwiedzka K."/>
            <person name="Martijn J."/>
            <person name="Lind A.E."/>
            <person name="van Eijk R."/>
            <person name="Schleper C."/>
            <person name="Guy L."/>
            <person name="Ettema T.J."/>
        </authorList>
    </citation>
    <scope>NUCLEOTIDE SEQUENCE</scope>
</reference>
<proteinExistence type="predicted"/>
<dbReference type="EMBL" id="LAZR01034074">
    <property type="protein sequence ID" value="KKL46324.1"/>
    <property type="molecule type" value="Genomic_DNA"/>
</dbReference>
<dbReference type="AlphaFoldDB" id="A0A0F9CB98"/>